<comment type="caution">
    <text evidence="2">The sequence shown here is derived from an EMBL/GenBank/DDBJ whole genome shotgun (WGS) entry which is preliminary data.</text>
</comment>
<reference evidence="2 3" key="1">
    <citation type="submission" date="2016-08" db="EMBL/GenBank/DDBJ databases">
        <title>A Parts List for Fungal Cellulosomes Revealed by Comparative Genomics.</title>
        <authorList>
            <consortium name="DOE Joint Genome Institute"/>
            <person name="Haitjema C.H."/>
            <person name="Gilmore S.P."/>
            <person name="Henske J.K."/>
            <person name="Solomon K.V."/>
            <person name="De Groot R."/>
            <person name="Kuo A."/>
            <person name="Mondo S.J."/>
            <person name="Salamov A.A."/>
            <person name="Labutti K."/>
            <person name="Zhao Z."/>
            <person name="Chiniquy J."/>
            <person name="Barry K."/>
            <person name="Brewer H.M."/>
            <person name="Purvine S.O."/>
            <person name="Wright A.T."/>
            <person name="Boxma B."/>
            <person name="Van Alen T."/>
            <person name="Hackstein J.H."/>
            <person name="Baker S.E."/>
            <person name="Grigoriev I.V."/>
            <person name="O'Malley M.A."/>
        </authorList>
    </citation>
    <scope>NUCLEOTIDE SEQUENCE [LARGE SCALE GENOMIC DNA]</scope>
    <source>
        <strain evidence="2 3">S4</strain>
    </source>
</reference>
<feature type="non-terminal residue" evidence="2">
    <location>
        <position position="1"/>
    </location>
</feature>
<evidence type="ECO:0000313" key="3">
    <source>
        <dbReference type="Proteomes" id="UP000193944"/>
    </source>
</evidence>
<feature type="transmembrane region" description="Helical" evidence="1">
    <location>
        <begin position="119"/>
        <end position="143"/>
    </location>
</feature>
<keyword evidence="1" id="KW-1133">Transmembrane helix</keyword>
<accession>A0A1Y1VT30</accession>
<sequence length="161" mass="18036">AHLLAIDDGSHTDYSTNGGKAGFPLMQSSPIAQYGSSKGGPFSEGCFSYRYYRNYQYAMMYIEDTEESICFNWYGYIAKKSEPKFKFHRCINKKDPNSSWVIKGSGGAGTCEIKVFPTWLSTLIGIGSFLILAGICTGIYFAYRFIRDRKFGPNSNCQKLA</sequence>
<keyword evidence="1" id="KW-0472">Membrane</keyword>
<keyword evidence="3" id="KW-1185">Reference proteome</keyword>
<dbReference type="AlphaFoldDB" id="A0A1Y1VT30"/>
<name>A0A1Y1VT30_9FUNG</name>
<dbReference type="OrthoDB" id="2125357at2759"/>
<reference evidence="2 3" key="2">
    <citation type="submission" date="2016-08" db="EMBL/GenBank/DDBJ databases">
        <title>Pervasive Adenine N6-methylation of Active Genes in Fungi.</title>
        <authorList>
            <consortium name="DOE Joint Genome Institute"/>
            <person name="Mondo S.J."/>
            <person name="Dannebaum R.O."/>
            <person name="Kuo R.C."/>
            <person name="Labutti K."/>
            <person name="Haridas S."/>
            <person name="Kuo A."/>
            <person name="Salamov A."/>
            <person name="Ahrendt S.R."/>
            <person name="Lipzen A."/>
            <person name="Sullivan W."/>
            <person name="Andreopoulos W.B."/>
            <person name="Clum A."/>
            <person name="Lindquist E."/>
            <person name="Daum C."/>
            <person name="Ramamoorthy G.K."/>
            <person name="Gryganskyi A."/>
            <person name="Culley D."/>
            <person name="Magnuson J.K."/>
            <person name="James T.Y."/>
            <person name="O'Malley M.A."/>
            <person name="Stajich J.E."/>
            <person name="Spatafora J.W."/>
            <person name="Visel A."/>
            <person name="Grigoriev I.V."/>
        </authorList>
    </citation>
    <scope>NUCLEOTIDE SEQUENCE [LARGE SCALE GENOMIC DNA]</scope>
    <source>
        <strain evidence="2 3">S4</strain>
    </source>
</reference>
<protein>
    <submittedName>
        <fullName evidence="2">Uncharacterized protein</fullName>
    </submittedName>
</protein>
<dbReference type="EMBL" id="MCFG01000523">
    <property type="protein sequence ID" value="ORX64461.1"/>
    <property type="molecule type" value="Genomic_DNA"/>
</dbReference>
<evidence type="ECO:0000313" key="2">
    <source>
        <dbReference type="EMBL" id="ORX64461.1"/>
    </source>
</evidence>
<dbReference type="Proteomes" id="UP000193944">
    <property type="component" value="Unassembled WGS sequence"/>
</dbReference>
<evidence type="ECO:0000256" key="1">
    <source>
        <dbReference type="SAM" id="Phobius"/>
    </source>
</evidence>
<keyword evidence="1" id="KW-0812">Transmembrane</keyword>
<gene>
    <name evidence="2" type="ORF">BCR32DRAFT_251097</name>
</gene>
<proteinExistence type="predicted"/>
<organism evidence="2 3">
    <name type="scientific">Anaeromyces robustus</name>
    <dbReference type="NCBI Taxonomy" id="1754192"/>
    <lineage>
        <taxon>Eukaryota</taxon>
        <taxon>Fungi</taxon>
        <taxon>Fungi incertae sedis</taxon>
        <taxon>Chytridiomycota</taxon>
        <taxon>Chytridiomycota incertae sedis</taxon>
        <taxon>Neocallimastigomycetes</taxon>
        <taxon>Neocallimastigales</taxon>
        <taxon>Neocallimastigaceae</taxon>
        <taxon>Anaeromyces</taxon>
    </lineage>
</organism>